<dbReference type="Pfam" id="PF14478">
    <property type="entry name" value="DUF4430"/>
    <property type="match status" value="1"/>
</dbReference>
<accession>A0ABV6DFX7</accession>
<protein>
    <submittedName>
        <fullName evidence="3">DUF4430 domain-containing protein</fullName>
    </submittedName>
</protein>
<dbReference type="PROSITE" id="PS51257">
    <property type="entry name" value="PROKAR_LIPOPROTEIN"/>
    <property type="match status" value="1"/>
</dbReference>
<organism evidence="3 4">
    <name type="scientific">Paenibacillus chartarius</name>
    <dbReference type="NCBI Taxonomy" id="747481"/>
    <lineage>
        <taxon>Bacteria</taxon>
        <taxon>Bacillati</taxon>
        <taxon>Bacillota</taxon>
        <taxon>Bacilli</taxon>
        <taxon>Bacillales</taxon>
        <taxon>Paenibacillaceae</taxon>
        <taxon>Paenibacillus</taxon>
    </lineage>
</organism>
<sequence length="273" mass="28120">MAIIKLMTGVQRIMVLALAAVLLLTACGAKPGLSEETAPAPTAVNAPGSAVPQTASQPESQAKSDSPSQPPSPSEQQPQVQPQSNPVRPEPANSANSANTDNAAASSATSAQVQPQAGTPAAAPDSRAPQTEPSAAAETAAVPEPKPATAPAAQEPTVEIGIIGDDKKGTILASTQVEIQDGDTVIDVLRRITKAKKIQMETKGTGKSVYVEGIANLYEFDHGGKSGWLYRVNGKFPSVSAGAYPISKGDKIEWLYTKDLGKDVGKTEEAGSK</sequence>
<evidence type="ECO:0000313" key="4">
    <source>
        <dbReference type="Proteomes" id="UP001589776"/>
    </source>
</evidence>
<keyword evidence="4" id="KW-1185">Reference proteome</keyword>
<dbReference type="Proteomes" id="UP001589776">
    <property type="component" value="Unassembled WGS sequence"/>
</dbReference>
<dbReference type="RefSeq" id="WP_377468537.1">
    <property type="nucleotide sequence ID" value="NZ_JBHLWN010000020.1"/>
</dbReference>
<feature type="compositionally biased region" description="Low complexity" evidence="1">
    <location>
        <begin position="74"/>
        <end position="111"/>
    </location>
</feature>
<dbReference type="InterPro" id="IPR027954">
    <property type="entry name" value="Transcobalamin-like_C"/>
</dbReference>
<proteinExistence type="predicted"/>
<reference evidence="3 4" key="1">
    <citation type="submission" date="2024-09" db="EMBL/GenBank/DDBJ databases">
        <authorList>
            <person name="Sun Q."/>
            <person name="Mori K."/>
        </authorList>
    </citation>
    <scope>NUCLEOTIDE SEQUENCE [LARGE SCALE GENOMIC DNA]</scope>
    <source>
        <strain evidence="3 4">CCM 7759</strain>
    </source>
</reference>
<dbReference type="EMBL" id="JBHLWN010000020">
    <property type="protein sequence ID" value="MFC0211551.1"/>
    <property type="molecule type" value="Genomic_DNA"/>
</dbReference>
<dbReference type="Gene3D" id="2.170.130.30">
    <property type="match status" value="1"/>
</dbReference>
<gene>
    <name evidence="3" type="ORF">ACFFK0_03640</name>
</gene>
<feature type="region of interest" description="Disordered" evidence="1">
    <location>
        <begin position="36"/>
        <end position="158"/>
    </location>
</feature>
<comment type="caution">
    <text evidence="3">The sequence shown here is derived from an EMBL/GenBank/DDBJ whole genome shotgun (WGS) entry which is preliminary data.</text>
</comment>
<evidence type="ECO:0000256" key="1">
    <source>
        <dbReference type="SAM" id="MobiDB-lite"/>
    </source>
</evidence>
<evidence type="ECO:0000259" key="2">
    <source>
        <dbReference type="Pfam" id="PF14478"/>
    </source>
</evidence>
<name>A0ABV6DFX7_9BACL</name>
<evidence type="ECO:0000313" key="3">
    <source>
        <dbReference type="EMBL" id="MFC0211551.1"/>
    </source>
</evidence>
<feature type="domain" description="Transcobalamin-like C-terminal" evidence="2">
    <location>
        <begin position="182"/>
        <end position="258"/>
    </location>
</feature>